<dbReference type="PANTHER" id="PTHR23155:SF1139">
    <property type="entry name" value="CC-NBS-LRR RESISTANCE PROTEIN"/>
    <property type="match status" value="1"/>
</dbReference>
<evidence type="ECO:0000313" key="2">
    <source>
        <dbReference type="EMBL" id="MBA0673377.1"/>
    </source>
</evidence>
<organism evidence="2 3">
    <name type="scientific">Gossypium klotzschianum</name>
    <dbReference type="NCBI Taxonomy" id="34286"/>
    <lineage>
        <taxon>Eukaryota</taxon>
        <taxon>Viridiplantae</taxon>
        <taxon>Streptophyta</taxon>
        <taxon>Embryophyta</taxon>
        <taxon>Tracheophyta</taxon>
        <taxon>Spermatophyta</taxon>
        <taxon>Magnoliopsida</taxon>
        <taxon>eudicotyledons</taxon>
        <taxon>Gunneridae</taxon>
        <taxon>Pentapetalae</taxon>
        <taxon>rosids</taxon>
        <taxon>malvids</taxon>
        <taxon>Malvales</taxon>
        <taxon>Malvaceae</taxon>
        <taxon>Malvoideae</taxon>
        <taxon>Gossypium</taxon>
    </lineage>
</organism>
<accession>A0A7J8WEA7</accession>
<dbReference type="InterPro" id="IPR042197">
    <property type="entry name" value="Apaf_helical"/>
</dbReference>
<evidence type="ECO:0000259" key="1">
    <source>
        <dbReference type="Pfam" id="PF00931"/>
    </source>
</evidence>
<dbReference type="OrthoDB" id="999290at2759"/>
<protein>
    <recommendedName>
        <fullName evidence="1">NB-ARC domain-containing protein</fullName>
    </recommendedName>
</protein>
<dbReference type="Proteomes" id="UP000593573">
    <property type="component" value="Unassembled WGS sequence"/>
</dbReference>
<comment type="caution">
    <text evidence="2">The sequence shown here is derived from an EMBL/GenBank/DDBJ whole genome shotgun (WGS) entry which is preliminary data.</text>
</comment>
<dbReference type="InterPro" id="IPR002182">
    <property type="entry name" value="NB-ARC"/>
</dbReference>
<name>A0A7J8WEA7_9ROSI</name>
<dbReference type="PRINTS" id="PR00364">
    <property type="entry name" value="DISEASERSIST"/>
</dbReference>
<dbReference type="PANTHER" id="PTHR23155">
    <property type="entry name" value="DISEASE RESISTANCE PROTEIN RP"/>
    <property type="match status" value="1"/>
</dbReference>
<dbReference type="EMBL" id="JABFAB010247316">
    <property type="protein sequence ID" value="MBA0673377.1"/>
    <property type="molecule type" value="Genomic_DNA"/>
</dbReference>
<dbReference type="Gene3D" id="1.10.8.430">
    <property type="entry name" value="Helical domain of apoptotic protease-activating factors"/>
    <property type="match status" value="1"/>
</dbReference>
<dbReference type="Pfam" id="PF00931">
    <property type="entry name" value="NB-ARC"/>
    <property type="match status" value="1"/>
</dbReference>
<reference evidence="2 3" key="1">
    <citation type="journal article" date="2019" name="Genome Biol. Evol.">
        <title>Insights into the evolution of the New World diploid cottons (Gossypium, subgenus Houzingenia) based on genome sequencing.</title>
        <authorList>
            <person name="Grover C.E."/>
            <person name="Arick M.A. 2nd"/>
            <person name="Thrash A."/>
            <person name="Conover J.L."/>
            <person name="Sanders W.S."/>
            <person name="Peterson D.G."/>
            <person name="Frelichowski J.E."/>
            <person name="Scheffler J.A."/>
            <person name="Scheffler B.E."/>
            <person name="Wendel J.F."/>
        </authorList>
    </citation>
    <scope>NUCLEOTIDE SEQUENCE [LARGE SCALE GENOMIC DNA]</scope>
    <source>
        <strain evidence="2">57</strain>
        <tissue evidence="2">Leaf</tissue>
    </source>
</reference>
<sequence length="211" mass="23965">MLEHFIRDIPQNMNALINILKKKIGQAKRGKEQIKYLLVLDDVWSVEKWDELKNHIMGINKNGGNGVIVTTRIQNVASKVQAFPNQMHQPGRVEDEECWSIIKERALMASSMSHELELIAKEIVKQCRGVPLVANVIGETMSNTEMNPRAWLEIQKSGIWGSSKSVLKVESVLKLSFDRLSSPSLKKYFVYCAMFPKDYCFGKKIDPTVDG</sequence>
<dbReference type="InterPro" id="IPR027417">
    <property type="entry name" value="P-loop_NTPase"/>
</dbReference>
<dbReference type="GO" id="GO:0098542">
    <property type="term" value="P:defense response to other organism"/>
    <property type="evidence" value="ECO:0007669"/>
    <property type="project" value="TreeGrafter"/>
</dbReference>
<dbReference type="InterPro" id="IPR044974">
    <property type="entry name" value="Disease_R_plants"/>
</dbReference>
<keyword evidence="3" id="KW-1185">Reference proteome</keyword>
<dbReference type="AlphaFoldDB" id="A0A7J8WEA7"/>
<dbReference type="SUPFAM" id="SSF52540">
    <property type="entry name" value="P-loop containing nucleoside triphosphate hydrolases"/>
    <property type="match status" value="1"/>
</dbReference>
<feature type="domain" description="NB-ARC" evidence="1">
    <location>
        <begin position="17"/>
        <end position="110"/>
    </location>
</feature>
<gene>
    <name evidence="2" type="ORF">Goklo_029092</name>
</gene>
<evidence type="ECO:0000313" key="3">
    <source>
        <dbReference type="Proteomes" id="UP000593573"/>
    </source>
</evidence>
<dbReference type="Gene3D" id="3.40.50.300">
    <property type="entry name" value="P-loop containing nucleotide triphosphate hydrolases"/>
    <property type="match status" value="1"/>
</dbReference>
<dbReference type="GO" id="GO:0043531">
    <property type="term" value="F:ADP binding"/>
    <property type="evidence" value="ECO:0007669"/>
    <property type="project" value="InterPro"/>
</dbReference>
<proteinExistence type="predicted"/>